<evidence type="ECO:0000313" key="1">
    <source>
        <dbReference type="EMBL" id="KAK4421314.1"/>
    </source>
</evidence>
<protein>
    <submittedName>
        <fullName evidence="1">Uncharacterized protein</fullName>
    </submittedName>
</protein>
<organism evidence="1 2">
    <name type="scientific">Sesamum alatum</name>
    <dbReference type="NCBI Taxonomy" id="300844"/>
    <lineage>
        <taxon>Eukaryota</taxon>
        <taxon>Viridiplantae</taxon>
        <taxon>Streptophyta</taxon>
        <taxon>Embryophyta</taxon>
        <taxon>Tracheophyta</taxon>
        <taxon>Spermatophyta</taxon>
        <taxon>Magnoliopsida</taxon>
        <taxon>eudicotyledons</taxon>
        <taxon>Gunneridae</taxon>
        <taxon>Pentapetalae</taxon>
        <taxon>asterids</taxon>
        <taxon>lamiids</taxon>
        <taxon>Lamiales</taxon>
        <taxon>Pedaliaceae</taxon>
        <taxon>Sesamum</taxon>
    </lineage>
</organism>
<reference evidence="1" key="1">
    <citation type="submission" date="2020-06" db="EMBL/GenBank/DDBJ databases">
        <authorList>
            <person name="Li T."/>
            <person name="Hu X."/>
            <person name="Zhang T."/>
            <person name="Song X."/>
            <person name="Zhang H."/>
            <person name="Dai N."/>
            <person name="Sheng W."/>
            <person name="Hou X."/>
            <person name="Wei L."/>
        </authorList>
    </citation>
    <scope>NUCLEOTIDE SEQUENCE</scope>
    <source>
        <strain evidence="1">3651</strain>
        <tissue evidence="1">Leaf</tissue>
    </source>
</reference>
<reference evidence="1" key="2">
    <citation type="journal article" date="2024" name="Plant">
        <title>Genomic evolution and insights into agronomic trait innovations of Sesamum species.</title>
        <authorList>
            <person name="Miao H."/>
            <person name="Wang L."/>
            <person name="Qu L."/>
            <person name="Liu H."/>
            <person name="Sun Y."/>
            <person name="Le M."/>
            <person name="Wang Q."/>
            <person name="Wei S."/>
            <person name="Zheng Y."/>
            <person name="Lin W."/>
            <person name="Duan Y."/>
            <person name="Cao H."/>
            <person name="Xiong S."/>
            <person name="Wang X."/>
            <person name="Wei L."/>
            <person name="Li C."/>
            <person name="Ma Q."/>
            <person name="Ju M."/>
            <person name="Zhao R."/>
            <person name="Li G."/>
            <person name="Mu C."/>
            <person name="Tian Q."/>
            <person name="Mei H."/>
            <person name="Zhang T."/>
            <person name="Gao T."/>
            <person name="Zhang H."/>
        </authorList>
    </citation>
    <scope>NUCLEOTIDE SEQUENCE</scope>
    <source>
        <strain evidence="1">3651</strain>
    </source>
</reference>
<dbReference type="EMBL" id="JACGWO010000008">
    <property type="protein sequence ID" value="KAK4421314.1"/>
    <property type="molecule type" value="Genomic_DNA"/>
</dbReference>
<dbReference type="AlphaFoldDB" id="A0AAE1Y0B8"/>
<comment type="caution">
    <text evidence="1">The sequence shown here is derived from an EMBL/GenBank/DDBJ whole genome shotgun (WGS) entry which is preliminary data.</text>
</comment>
<evidence type="ECO:0000313" key="2">
    <source>
        <dbReference type="Proteomes" id="UP001293254"/>
    </source>
</evidence>
<accession>A0AAE1Y0B8</accession>
<sequence length="109" mass="11945">MITWGFRRSYPAGSVKICLEGFAGVFSMRSLRTLGGAPCRTLGGPEGFLNTREPLPPYEGVLFEYGPSAPDVLWASFPPLSLFDPAGVLLPSERAMRLQKSPPDRTLWS</sequence>
<proteinExistence type="predicted"/>
<name>A0AAE1Y0B8_9LAMI</name>
<gene>
    <name evidence="1" type="ORF">Salat_2081900</name>
</gene>
<dbReference type="Proteomes" id="UP001293254">
    <property type="component" value="Unassembled WGS sequence"/>
</dbReference>
<keyword evidence="2" id="KW-1185">Reference proteome</keyword>